<sequence length="427" mass="47648">MSKHQEILDYLEKLAIGKRVSVRSISNHMKVSDGTAYRAIKEAENRGIVETKPRSGTIRIEKKVKLKIDCLTYAEIARITDSEVLAGHAGLGGEFSKCAIGAMTEAQIGRYLVKGGLLIVGDRDSIQLLALKKHNAILVTGGFAVSQKVIDVANHQGMPVMVTNYDTYTVATMINQALSNLKIKTDLKRVNEVLTASEDYGYLYEDDTVETFITLIKKARQVRFPVLDKDQKVTGVISMRDVVDQPLTTRLATVMCQNPITAKYGTSLVTVSQKMIVEDLNMVPVVDEANNLLGVITRKKAMESLSNNQHDQLYTHSEQIISALEETQDAYQVVIEPTMIDCSGNLSKGVLTEFLREICIRILAKNHQKNIIIEQMMIYFLHAVQIDDHLTIHPKITNENRRSSIIDIEMYVGNQIIAKAIMTAKLN</sequence>
<dbReference type="PROSITE" id="PS51371">
    <property type="entry name" value="CBS"/>
    <property type="match status" value="2"/>
</dbReference>
<dbReference type="Pfam" id="PF03061">
    <property type="entry name" value="4HBT"/>
    <property type="match status" value="1"/>
</dbReference>
<keyword evidence="1 2" id="KW-0129">CBS domain</keyword>
<dbReference type="Gene3D" id="3.10.580.10">
    <property type="entry name" value="CBS-domain"/>
    <property type="match status" value="1"/>
</dbReference>
<dbReference type="PANTHER" id="PTHR43080:SF2">
    <property type="entry name" value="CBS DOMAIN-CONTAINING PROTEIN"/>
    <property type="match status" value="1"/>
</dbReference>
<dbReference type="InterPro" id="IPR051257">
    <property type="entry name" value="Diverse_CBS-Domain"/>
</dbReference>
<dbReference type="Pfam" id="PF07085">
    <property type="entry name" value="DRTGG"/>
    <property type="match status" value="1"/>
</dbReference>
<gene>
    <name evidence="4" type="ORF">AKK44_03400</name>
</gene>
<dbReference type="InterPro" id="IPR006683">
    <property type="entry name" value="Thioestr_dom"/>
</dbReference>
<dbReference type="SUPFAM" id="SSF46785">
    <property type="entry name" value="Winged helix' DNA-binding domain"/>
    <property type="match status" value="1"/>
</dbReference>
<evidence type="ECO:0000259" key="3">
    <source>
        <dbReference type="PROSITE" id="PS51371"/>
    </source>
</evidence>
<name>A0A0P6S2D6_9STRE</name>
<dbReference type="InterPro" id="IPR046342">
    <property type="entry name" value="CBS_dom_sf"/>
</dbReference>
<dbReference type="CDD" id="cd03440">
    <property type="entry name" value="hot_dog"/>
    <property type="match status" value="1"/>
</dbReference>
<organism evidence="4 5">
    <name type="scientific">Streptococcus phocae</name>
    <dbReference type="NCBI Taxonomy" id="119224"/>
    <lineage>
        <taxon>Bacteria</taxon>
        <taxon>Bacillati</taxon>
        <taxon>Bacillota</taxon>
        <taxon>Bacilli</taxon>
        <taxon>Lactobacillales</taxon>
        <taxon>Streptococcaceae</taxon>
        <taxon>Streptococcus</taxon>
    </lineage>
</organism>
<dbReference type="InterPro" id="IPR029069">
    <property type="entry name" value="HotDog_dom_sf"/>
</dbReference>
<dbReference type="Proteomes" id="UP000049578">
    <property type="component" value="Unassembled WGS sequence"/>
</dbReference>
<dbReference type="InterPro" id="IPR036388">
    <property type="entry name" value="WH-like_DNA-bd_sf"/>
</dbReference>
<dbReference type="Pfam" id="PF00571">
    <property type="entry name" value="CBS"/>
    <property type="match status" value="2"/>
</dbReference>
<dbReference type="PATRIC" id="fig|119224.3.peg.206"/>
<evidence type="ECO:0000313" key="4">
    <source>
        <dbReference type="EMBL" id="KPJ22705.1"/>
    </source>
</evidence>
<dbReference type="InterPro" id="IPR010766">
    <property type="entry name" value="DRTGG"/>
</dbReference>
<dbReference type="NCBIfam" id="NF038279">
    <property type="entry name" value="TF_CBS_SpxR"/>
    <property type="match status" value="1"/>
</dbReference>
<dbReference type="SUPFAM" id="SSF75138">
    <property type="entry name" value="HprK N-terminal domain-like"/>
    <property type="match status" value="1"/>
</dbReference>
<evidence type="ECO:0000313" key="5">
    <source>
        <dbReference type="Proteomes" id="UP000049578"/>
    </source>
</evidence>
<comment type="caution">
    <text evidence="4">The sequence shown here is derived from an EMBL/GenBank/DDBJ whole genome shotgun (WGS) entry which is preliminary data.</text>
</comment>
<dbReference type="Gene3D" id="1.10.10.10">
    <property type="entry name" value="Winged helix-like DNA-binding domain superfamily/Winged helix DNA-binding domain"/>
    <property type="match status" value="1"/>
</dbReference>
<feature type="domain" description="CBS" evidence="3">
    <location>
        <begin position="255"/>
        <end position="312"/>
    </location>
</feature>
<dbReference type="InterPro" id="IPR000644">
    <property type="entry name" value="CBS_dom"/>
</dbReference>
<reference evidence="4 5" key="1">
    <citation type="submission" date="2015-08" db="EMBL/GenBank/DDBJ databases">
        <title>Genome sequence of Streptococcus phocae subsp. phocae ATCC 51973T isolated from liver specimen obtained from seal.</title>
        <authorList>
            <person name="Avendano-Herrera R."/>
        </authorList>
    </citation>
    <scope>NUCLEOTIDE SEQUENCE [LARGE SCALE GENOMIC DNA]</scope>
    <source>
        <strain evidence="4 5">ATCC 51973</strain>
    </source>
</reference>
<dbReference type="SMART" id="SM00116">
    <property type="entry name" value="CBS"/>
    <property type="match status" value="2"/>
</dbReference>
<dbReference type="AlphaFoldDB" id="A0A0P6S2D6"/>
<accession>A0A0P6S2D6</accession>
<evidence type="ECO:0000256" key="2">
    <source>
        <dbReference type="PROSITE-ProRule" id="PRU00703"/>
    </source>
</evidence>
<proteinExistence type="predicted"/>
<dbReference type="InterPro" id="IPR028979">
    <property type="entry name" value="Ser_kin/Pase_Hpr-like_N_sf"/>
</dbReference>
<feature type="domain" description="CBS" evidence="3">
    <location>
        <begin position="196"/>
        <end position="253"/>
    </location>
</feature>
<dbReference type="Gene3D" id="3.40.1390.20">
    <property type="entry name" value="HprK N-terminal domain-like"/>
    <property type="match status" value="1"/>
</dbReference>
<dbReference type="InterPro" id="IPR036390">
    <property type="entry name" value="WH_DNA-bd_sf"/>
</dbReference>
<dbReference type="EMBL" id="LHQM01000010">
    <property type="protein sequence ID" value="KPJ22705.1"/>
    <property type="molecule type" value="Genomic_DNA"/>
</dbReference>
<dbReference type="SUPFAM" id="SSF54637">
    <property type="entry name" value="Thioesterase/thiol ester dehydrase-isomerase"/>
    <property type="match status" value="1"/>
</dbReference>
<dbReference type="RefSeq" id="WP_054278515.1">
    <property type="nucleotide sequence ID" value="NZ_LHQM01000010.1"/>
</dbReference>
<keyword evidence="5" id="KW-1185">Reference proteome</keyword>
<dbReference type="PANTHER" id="PTHR43080">
    <property type="entry name" value="CBS DOMAIN-CONTAINING PROTEIN CBSX3, MITOCHONDRIAL"/>
    <property type="match status" value="1"/>
</dbReference>
<dbReference type="SUPFAM" id="SSF54631">
    <property type="entry name" value="CBS-domain pair"/>
    <property type="match status" value="1"/>
</dbReference>
<dbReference type="STRING" id="119224.AKK44_03400"/>
<protein>
    <recommendedName>
        <fullName evidence="3">CBS domain-containing protein</fullName>
    </recommendedName>
</protein>
<evidence type="ECO:0000256" key="1">
    <source>
        <dbReference type="ARBA" id="ARBA00023122"/>
    </source>
</evidence>
<dbReference type="Gene3D" id="3.10.129.10">
    <property type="entry name" value="Hotdog Thioesterase"/>
    <property type="match status" value="1"/>
</dbReference>